<accession>A0A2T0SZX5</accession>
<dbReference type="OrthoDB" id="10012631at2"/>
<sequence length="531" mass="55727">MTALIPPDGSDHPPSPWVVRHGGAARTARDRLAENAEGERVVGAARRSAVVTPVGGADELVTTLDATLGVVAVTSGTFGRVVGYAREGEQRLDVHLLFPDRTTFSLAHKAVRVDAAAVAFDGDRVVVRTALVTAERRHTGVHVRLPGSDAESVHDLASGEVRASTASGHRVTSRVEADSASLAVSDDVMVRVMGDDAVQALLAGGHTTLQLEAGARHVELTCADGTASISTAAGAVMIACSRSGRRVKVDRDELTVQSADASAGVRWDRGTSTLSDGGDVPLDGLHLRWSDRGLEFDLGDGFTVVVADRVRISWCGKTFSVGQEDVIIADEEENWYVAADGSLGTGACMVTTGPTIDGSTEVFVRSVDHGWSASMWSHGTFVDDGAGLRTVLDEHGAVFTPASRTDSAVVSQRDERRLVVNAATARVEIGHSGGVLLKSGLAELRVLPTSDGRALRSTIACGDLFSVVVTDCERDGLVWRTTHRSSSVSHLVRGAGELVVRNSPSGSVITATVDEVRVVPFGASTEHVITV</sequence>
<dbReference type="Proteomes" id="UP000239494">
    <property type="component" value="Unassembled WGS sequence"/>
</dbReference>
<name>A0A2T0SZX5_9PSEU</name>
<reference evidence="1 2" key="1">
    <citation type="submission" date="2018-03" db="EMBL/GenBank/DDBJ databases">
        <title>Genomic Encyclopedia of Archaeal and Bacterial Type Strains, Phase II (KMG-II): from individual species to whole genera.</title>
        <authorList>
            <person name="Goeker M."/>
        </authorList>
    </citation>
    <scope>NUCLEOTIDE SEQUENCE [LARGE SCALE GENOMIC DNA]</scope>
    <source>
        <strain evidence="1 2">DSM 44720</strain>
    </source>
</reference>
<proteinExistence type="predicted"/>
<keyword evidence="2" id="KW-1185">Reference proteome</keyword>
<evidence type="ECO:0000313" key="2">
    <source>
        <dbReference type="Proteomes" id="UP000239494"/>
    </source>
</evidence>
<gene>
    <name evidence="1" type="ORF">CLV43_108378</name>
</gene>
<protein>
    <submittedName>
        <fullName evidence="1">Uncharacterized protein</fullName>
    </submittedName>
</protein>
<dbReference type="RefSeq" id="WP_106190366.1">
    <property type="nucleotide sequence ID" value="NZ_PVTF01000008.1"/>
</dbReference>
<comment type="caution">
    <text evidence="1">The sequence shown here is derived from an EMBL/GenBank/DDBJ whole genome shotgun (WGS) entry which is preliminary data.</text>
</comment>
<evidence type="ECO:0000313" key="1">
    <source>
        <dbReference type="EMBL" id="PRY38978.1"/>
    </source>
</evidence>
<organism evidence="1 2">
    <name type="scientific">Umezawaea tangerina</name>
    <dbReference type="NCBI Taxonomy" id="84725"/>
    <lineage>
        <taxon>Bacteria</taxon>
        <taxon>Bacillati</taxon>
        <taxon>Actinomycetota</taxon>
        <taxon>Actinomycetes</taxon>
        <taxon>Pseudonocardiales</taxon>
        <taxon>Pseudonocardiaceae</taxon>
        <taxon>Umezawaea</taxon>
    </lineage>
</organism>
<dbReference type="AlphaFoldDB" id="A0A2T0SZX5"/>
<dbReference type="EMBL" id="PVTF01000008">
    <property type="protein sequence ID" value="PRY38978.1"/>
    <property type="molecule type" value="Genomic_DNA"/>
</dbReference>